<dbReference type="InterPro" id="IPR050622">
    <property type="entry name" value="CPA3_antiporter_subunitB"/>
</dbReference>
<keyword evidence="10" id="KW-1185">Reference proteome</keyword>
<evidence type="ECO:0000313" key="10">
    <source>
        <dbReference type="Proteomes" id="UP000001880"/>
    </source>
</evidence>
<keyword evidence="6 7" id="KW-0472">Membrane</keyword>
<dbReference type="Pfam" id="PF04039">
    <property type="entry name" value="MnhB"/>
    <property type="match status" value="1"/>
</dbReference>
<evidence type="ECO:0000313" key="9">
    <source>
        <dbReference type="EMBL" id="ACY16034.1"/>
    </source>
</evidence>
<comment type="similarity">
    <text evidence="2">Belongs to the CPA3 antiporters (TC 2.A.63) subunit B family.</text>
</comment>
<evidence type="ECO:0000256" key="2">
    <source>
        <dbReference type="ARBA" id="ARBA00009425"/>
    </source>
</evidence>
<dbReference type="eggNOG" id="COG2111">
    <property type="taxonomic scope" value="Bacteria"/>
</dbReference>
<evidence type="ECO:0000256" key="4">
    <source>
        <dbReference type="ARBA" id="ARBA00022692"/>
    </source>
</evidence>
<evidence type="ECO:0000256" key="5">
    <source>
        <dbReference type="ARBA" id="ARBA00022989"/>
    </source>
</evidence>
<evidence type="ECO:0000256" key="1">
    <source>
        <dbReference type="ARBA" id="ARBA00004651"/>
    </source>
</evidence>
<feature type="transmembrane region" description="Helical" evidence="7">
    <location>
        <begin position="12"/>
        <end position="30"/>
    </location>
</feature>
<dbReference type="OrthoDB" id="9798859at2"/>
<dbReference type="PANTHER" id="PTHR33932:SF4">
    <property type="entry name" value="NA(+)_H(+) ANTIPORTER SUBUNIT B"/>
    <property type="match status" value="1"/>
</dbReference>
<dbReference type="PANTHER" id="PTHR33932">
    <property type="entry name" value="NA(+)/H(+) ANTIPORTER SUBUNIT B"/>
    <property type="match status" value="1"/>
</dbReference>
<dbReference type="EMBL" id="CP001804">
    <property type="protein sequence ID" value="ACY16034.1"/>
    <property type="molecule type" value="Genomic_DNA"/>
</dbReference>
<keyword evidence="4 7" id="KW-0812">Transmembrane</keyword>
<protein>
    <submittedName>
        <fullName evidence="9">Na+/H+ antiporter MnhB subunit-related protein</fullName>
    </submittedName>
</protein>
<dbReference type="KEGG" id="hoh:Hoch_3532"/>
<accession>D0LWA2</accession>
<organism evidence="9 10">
    <name type="scientific">Haliangium ochraceum (strain DSM 14365 / JCM 11303 / SMP-2)</name>
    <dbReference type="NCBI Taxonomy" id="502025"/>
    <lineage>
        <taxon>Bacteria</taxon>
        <taxon>Pseudomonadati</taxon>
        <taxon>Myxococcota</taxon>
        <taxon>Polyangia</taxon>
        <taxon>Haliangiales</taxon>
        <taxon>Kofleriaceae</taxon>
        <taxon>Haliangium</taxon>
    </lineage>
</organism>
<dbReference type="InterPro" id="IPR007182">
    <property type="entry name" value="MnhB"/>
</dbReference>
<feature type="domain" description="Na+/H+ antiporter MnhB subunit-related protein" evidence="8">
    <location>
        <begin position="6"/>
        <end position="126"/>
    </location>
</feature>
<keyword evidence="5 7" id="KW-1133">Transmembrane helix</keyword>
<dbReference type="RefSeq" id="WP_012828633.1">
    <property type="nucleotide sequence ID" value="NC_013440.1"/>
</dbReference>
<dbReference type="HOGENOM" id="CLU_101659_1_1_7"/>
<feature type="transmembrane region" description="Helical" evidence="7">
    <location>
        <begin position="69"/>
        <end position="88"/>
    </location>
</feature>
<feature type="transmembrane region" description="Helical" evidence="7">
    <location>
        <begin position="108"/>
        <end position="133"/>
    </location>
</feature>
<reference evidence="9 10" key="1">
    <citation type="journal article" date="2010" name="Stand. Genomic Sci.">
        <title>Complete genome sequence of Haliangium ochraceum type strain (SMP-2).</title>
        <authorList>
            <consortium name="US DOE Joint Genome Institute (JGI-PGF)"/>
            <person name="Ivanova N."/>
            <person name="Daum C."/>
            <person name="Lang E."/>
            <person name="Abt B."/>
            <person name="Kopitz M."/>
            <person name="Saunders E."/>
            <person name="Lapidus A."/>
            <person name="Lucas S."/>
            <person name="Glavina Del Rio T."/>
            <person name="Nolan M."/>
            <person name="Tice H."/>
            <person name="Copeland A."/>
            <person name="Cheng J.F."/>
            <person name="Chen F."/>
            <person name="Bruce D."/>
            <person name="Goodwin L."/>
            <person name="Pitluck S."/>
            <person name="Mavromatis K."/>
            <person name="Pati A."/>
            <person name="Mikhailova N."/>
            <person name="Chen A."/>
            <person name="Palaniappan K."/>
            <person name="Land M."/>
            <person name="Hauser L."/>
            <person name="Chang Y.J."/>
            <person name="Jeffries C.D."/>
            <person name="Detter J.C."/>
            <person name="Brettin T."/>
            <person name="Rohde M."/>
            <person name="Goker M."/>
            <person name="Bristow J."/>
            <person name="Markowitz V."/>
            <person name="Eisen J.A."/>
            <person name="Hugenholtz P."/>
            <person name="Kyrpides N.C."/>
            <person name="Klenk H.P."/>
        </authorList>
    </citation>
    <scope>NUCLEOTIDE SEQUENCE [LARGE SCALE GENOMIC DNA]</scope>
    <source>
        <strain evidence="10">DSM 14365 / CIP 107738 / JCM 11303 / AJ 13395 / SMP-2</strain>
    </source>
</reference>
<evidence type="ECO:0000256" key="3">
    <source>
        <dbReference type="ARBA" id="ARBA00022475"/>
    </source>
</evidence>
<gene>
    <name evidence="9" type="ordered locus">Hoch_3532</name>
</gene>
<dbReference type="AlphaFoldDB" id="D0LWA2"/>
<evidence type="ECO:0000256" key="6">
    <source>
        <dbReference type="ARBA" id="ARBA00023136"/>
    </source>
</evidence>
<evidence type="ECO:0000259" key="8">
    <source>
        <dbReference type="Pfam" id="PF04039"/>
    </source>
</evidence>
<dbReference type="Proteomes" id="UP000001880">
    <property type="component" value="Chromosome"/>
</dbReference>
<keyword evidence="3" id="KW-1003">Cell membrane</keyword>
<sequence length="137" mass="14118">MKTSPILRASVLPLSVLIGAVSLVVLIRGHNQPGGGFIGGLLAASALALYGAVVGPAETRARLPLRPQTLVALGLACVTAAAALPLLLGDALLEGQWWFTLPIVGKISSVLLFDTGVYLVVLGTVMVILLALLEEKD</sequence>
<comment type="subcellular location">
    <subcellularLocation>
        <location evidence="1">Cell membrane</location>
        <topology evidence="1">Multi-pass membrane protein</topology>
    </subcellularLocation>
</comment>
<evidence type="ECO:0000256" key="7">
    <source>
        <dbReference type="SAM" id="Phobius"/>
    </source>
</evidence>
<dbReference type="STRING" id="502025.Hoch_3532"/>
<dbReference type="GO" id="GO:0005886">
    <property type="term" value="C:plasma membrane"/>
    <property type="evidence" value="ECO:0007669"/>
    <property type="project" value="UniProtKB-SubCell"/>
</dbReference>
<feature type="transmembrane region" description="Helical" evidence="7">
    <location>
        <begin position="36"/>
        <end position="57"/>
    </location>
</feature>
<proteinExistence type="inferred from homology"/>
<name>D0LWA2_HALO1</name>